<evidence type="ECO:0000313" key="3">
    <source>
        <dbReference type="Proteomes" id="UP000446658"/>
    </source>
</evidence>
<dbReference type="NCBIfam" id="TIGR02601">
    <property type="entry name" value="autotrns_rpt"/>
    <property type="match status" value="2"/>
</dbReference>
<dbReference type="Pfam" id="PF12951">
    <property type="entry name" value="PATR"/>
    <property type="match status" value="2"/>
</dbReference>
<accession>A0A844GBX4</accession>
<evidence type="ECO:0000313" key="2">
    <source>
        <dbReference type="EMBL" id="MTD32738.1"/>
    </source>
</evidence>
<comment type="caution">
    <text evidence="2">The sequence shown here is derived from an EMBL/GenBank/DDBJ whole genome shotgun (WGS) entry which is preliminary data.</text>
</comment>
<evidence type="ECO:0000256" key="1">
    <source>
        <dbReference type="ARBA" id="ARBA00022729"/>
    </source>
</evidence>
<gene>
    <name evidence="2" type="ORF">GKE73_03875</name>
</gene>
<proteinExistence type="predicted"/>
<dbReference type="Proteomes" id="UP000446658">
    <property type="component" value="Unassembled WGS sequence"/>
</dbReference>
<dbReference type="InterPro" id="IPR013425">
    <property type="entry name" value="Autotrns_rpt"/>
</dbReference>
<dbReference type="InterPro" id="IPR011050">
    <property type="entry name" value="Pectin_lyase_fold/virulence"/>
</dbReference>
<protein>
    <submittedName>
        <fullName evidence="2">Uncharacterized protein</fullName>
    </submittedName>
</protein>
<reference evidence="2 3" key="1">
    <citation type="submission" date="2019-11" db="EMBL/GenBank/DDBJ databases">
        <title>Draft genome sequence of Paludibacterium sp. dN18-1.</title>
        <authorList>
            <person name="Im W.-T."/>
        </authorList>
    </citation>
    <scope>NUCLEOTIDE SEQUENCE [LARGE SCALE GENOMIC DNA]</scope>
    <source>
        <strain evidence="3">dN 18-1</strain>
    </source>
</reference>
<keyword evidence="1" id="KW-0732">Signal</keyword>
<dbReference type="SUPFAM" id="SSF51126">
    <property type="entry name" value="Pectin lyase-like"/>
    <property type="match status" value="1"/>
</dbReference>
<organism evidence="2 3">
    <name type="scientific">Paludibacterium denitrificans</name>
    <dbReference type="NCBI Taxonomy" id="2675226"/>
    <lineage>
        <taxon>Bacteria</taxon>
        <taxon>Pseudomonadati</taxon>
        <taxon>Pseudomonadota</taxon>
        <taxon>Betaproteobacteria</taxon>
        <taxon>Neisseriales</taxon>
        <taxon>Chromobacteriaceae</taxon>
        <taxon>Paludibacterium</taxon>
    </lineage>
</organism>
<dbReference type="EMBL" id="WLYX01000001">
    <property type="protein sequence ID" value="MTD32738.1"/>
    <property type="molecule type" value="Genomic_DNA"/>
</dbReference>
<keyword evidence="3" id="KW-1185">Reference proteome</keyword>
<sequence>MVYAYVPQQVATNITSGATLNSSGLGSTVNPAFDGGTLKVSAAGTVSADFTVSSRNGTIDQNGNTSTWSGDIQDLAPGVPGKLTIINSGAAGQGYVDLSGVNTYSGGTEVDAGAVLRISDPRSLGTGGLALVGSATTPATLRTTANMTISTPVSVAGDPVFSVAPGTTLTVSSPITDGSMAGDVVVDGGGTLNLTAANTYTGPTTINAGSTLALTGNNASISTSSAVTNNGILDLRNANPAGVSFSGSYTQGSTGALRMAGAPGAFQKVSIAGAATLNGVLDLTAAQGNYAIGRYVLIEASGGRSGTFSTFSNNLAGVTRLGYLLGYDANQVYLDLTPAADDTLQQVRRNASGLLSVINT</sequence>
<dbReference type="AlphaFoldDB" id="A0A844GBX4"/>
<name>A0A844GBX4_9NEIS</name>